<organism evidence="2 3">
    <name type="scientific">Enhygromyxa salina</name>
    <dbReference type="NCBI Taxonomy" id="215803"/>
    <lineage>
        <taxon>Bacteria</taxon>
        <taxon>Pseudomonadati</taxon>
        <taxon>Myxococcota</taxon>
        <taxon>Polyangia</taxon>
        <taxon>Nannocystales</taxon>
        <taxon>Nannocystaceae</taxon>
        <taxon>Enhygromyxa</taxon>
    </lineage>
</organism>
<reference evidence="2 3" key="1">
    <citation type="submission" date="2014-12" db="EMBL/GenBank/DDBJ databases">
        <title>Genome assembly of Enhygromyxa salina DSM 15201.</title>
        <authorList>
            <person name="Sharma G."/>
            <person name="Subramanian S."/>
        </authorList>
    </citation>
    <scope>NUCLEOTIDE SEQUENCE [LARGE SCALE GENOMIC DNA]</scope>
    <source>
        <strain evidence="2 3">DSM 15201</strain>
    </source>
</reference>
<dbReference type="AlphaFoldDB" id="A0A0C2DBD3"/>
<keyword evidence="1" id="KW-0472">Membrane</keyword>
<keyword evidence="1" id="KW-0812">Transmembrane</keyword>
<proteinExistence type="predicted"/>
<protein>
    <submittedName>
        <fullName evidence="2">Uncharacterized protein</fullName>
    </submittedName>
</protein>
<feature type="transmembrane region" description="Helical" evidence="1">
    <location>
        <begin position="12"/>
        <end position="34"/>
    </location>
</feature>
<name>A0A0C2DBD3_9BACT</name>
<evidence type="ECO:0000313" key="3">
    <source>
        <dbReference type="Proteomes" id="UP000031599"/>
    </source>
</evidence>
<keyword evidence="1" id="KW-1133">Transmembrane helix</keyword>
<accession>A0A0C2DBD3</accession>
<comment type="caution">
    <text evidence="2">The sequence shown here is derived from an EMBL/GenBank/DDBJ whole genome shotgun (WGS) entry which is preliminary data.</text>
</comment>
<evidence type="ECO:0000313" key="2">
    <source>
        <dbReference type="EMBL" id="KIG17102.1"/>
    </source>
</evidence>
<dbReference type="Proteomes" id="UP000031599">
    <property type="component" value="Unassembled WGS sequence"/>
</dbReference>
<sequence length="183" mass="19690">MVRRMSSRPTTRSGLAIAWWAVLGISALLLQAIVRLLPRALEPVLDGSLDAISALAYVASIVGFAYTEGYRGFQRSFSPRVVVRSFALAQRRGWLVVIAPLVAMGLVHASRRRLIGSWVLLLAIVGLISLVSMLAQPWRGAVDAGVVVGLSWGLVATLILMIRGLRGDVPDVDPALPDRARSA</sequence>
<feature type="transmembrane region" description="Helical" evidence="1">
    <location>
        <begin position="115"/>
        <end position="135"/>
    </location>
</feature>
<feature type="transmembrane region" description="Helical" evidence="1">
    <location>
        <begin position="54"/>
        <end position="73"/>
    </location>
</feature>
<gene>
    <name evidence="2" type="ORF">DB30_03699</name>
</gene>
<feature type="transmembrane region" description="Helical" evidence="1">
    <location>
        <begin position="142"/>
        <end position="162"/>
    </location>
</feature>
<dbReference type="EMBL" id="JMCC02000029">
    <property type="protein sequence ID" value="KIG17102.1"/>
    <property type="molecule type" value="Genomic_DNA"/>
</dbReference>
<evidence type="ECO:0000256" key="1">
    <source>
        <dbReference type="SAM" id="Phobius"/>
    </source>
</evidence>